<reference evidence="4" key="1">
    <citation type="journal article" date="2009" name="Nature">
        <title>Genome sequence and analysis of the Irish potato famine pathogen Phytophthora infestans.</title>
        <authorList>
            <consortium name="The Broad Institute Genome Sequencing Platform"/>
            <person name="Haas B.J."/>
            <person name="Kamoun S."/>
            <person name="Zody M.C."/>
            <person name="Jiang R.H."/>
            <person name="Handsaker R.E."/>
            <person name="Cano L.M."/>
            <person name="Grabherr M."/>
            <person name="Kodira C.D."/>
            <person name="Raffaele S."/>
            <person name="Torto-Alalibo T."/>
            <person name="Bozkurt T.O."/>
            <person name="Ah-Fong A.M."/>
            <person name="Alvarado L."/>
            <person name="Anderson V.L."/>
            <person name="Armstrong M.R."/>
            <person name="Avrova A."/>
            <person name="Baxter L."/>
            <person name="Beynon J."/>
            <person name="Boevink P.C."/>
            <person name="Bollmann S.R."/>
            <person name="Bos J.I."/>
            <person name="Bulone V."/>
            <person name="Cai G."/>
            <person name="Cakir C."/>
            <person name="Carrington J.C."/>
            <person name="Chawner M."/>
            <person name="Conti L."/>
            <person name="Costanzo S."/>
            <person name="Ewan R."/>
            <person name="Fahlgren N."/>
            <person name="Fischbach M.A."/>
            <person name="Fugelstad J."/>
            <person name="Gilroy E.M."/>
            <person name="Gnerre S."/>
            <person name="Green P.J."/>
            <person name="Grenville-Briggs L.J."/>
            <person name="Griffith J."/>
            <person name="Grunwald N.J."/>
            <person name="Horn K."/>
            <person name="Horner N.R."/>
            <person name="Hu C.H."/>
            <person name="Huitema E."/>
            <person name="Jeong D.H."/>
            <person name="Jones A.M."/>
            <person name="Jones J.D."/>
            <person name="Jones R.W."/>
            <person name="Karlsson E.K."/>
            <person name="Kunjeti S.G."/>
            <person name="Lamour K."/>
            <person name="Liu Z."/>
            <person name="Ma L."/>
            <person name="Maclean D."/>
            <person name="Chibucos M.C."/>
            <person name="McDonald H."/>
            <person name="McWalters J."/>
            <person name="Meijer H.J."/>
            <person name="Morgan W."/>
            <person name="Morris P.F."/>
            <person name="Munro C.A."/>
            <person name="O'Neill K."/>
            <person name="Ospina-Giraldo M."/>
            <person name="Pinzon A."/>
            <person name="Pritchard L."/>
            <person name="Ramsahoye B."/>
            <person name="Ren Q."/>
            <person name="Restrepo S."/>
            <person name="Roy S."/>
            <person name="Sadanandom A."/>
            <person name="Savidor A."/>
            <person name="Schornack S."/>
            <person name="Schwartz D.C."/>
            <person name="Schumann U.D."/>
            <person name="Schwessinger B."/>
            <person name="Seyer L."/>
            <person name="Sharpe T."/>
            <person name="Silvar C."/>
            <person name="Song J."/>
            <person name="Studholme D.J."/>
            <person name="Sykes S."/>
            <person name="Thines M."/>
            <person name="van de Vondervoort P.J."/>
            <person name="Phuntumart V."/>
            <person name="Wawra S."/>
            <person name="Weide R."/>
            <person name="Win J."/>
            <person name="Young C."/>
            <person name="Zhou S."/>
            <person name="Fry W."/>
            <person name="Meyers B.C."/>
            <person name="van West P."/>
            <person name="Ristaino J."/>
            <person name="Govers F."/>
            <person name="Birch P.R."/>
            <person name="Whisson S.C."/>
            <person name="Judelson H.S."/>
            <person name="Nusbaum C."/>
        </authorList>
    </citation>
    <scope>NUCLEOTIDE SEQUENCE [LARGE SCALE GENOMIC DNA]</scope>
    <source>
        <strain evidence="4">T30-4</strain>
    </source>
</reference>
<dbReference type="Gene3D" id="3.30.710.10">
    <property type="entry name" value="Potassium Channel Kv1.1, Chain A"/>
    <property type="match status" value="1"/>
</dbReference>
<gene>
    <name evidence="3" type="ORF">PITG_04483</name>
</gene>
<dbReference type="VEuPathDB" id="FungiDB:PITG_04483"/>
<organism evidence="3 4">
    <name type="scientific">Phytophthora infestans (strain T30-4)</name>
    <name type="common">Potato late blight agent</name>
    <dbReference type="NCBI Taxonomy" id="403677"/>
    <lineage>
        <taxon>Eukaryota</taxon>
        <taxon>Sar</taxon>
        <taxon>Stramenopiles</taxon>
        <taxon>Oomycota</taxon>
        <taxon>Peronosporomycetes</taxon>
        <taxon>Peronosporales</taxon>
        <taxon>Peronosporaceae</taxon>
        <taxon>Phytophthora</taxon>
    </lineage>
</organism>
<accession>D0N1D2</accession>
<keyword evidence="4" id="KW-1185">Reference proteome</keyword>
<dbReference type="OrthoDB" id="624345at2759"/>
<evidence type="ECO:0000313" key="4">
    <source>
        <dbReference type="Proteomes" id="UP000006643"/>
    </source>
</evidence>
<feature type="compositionally biased region" description="Polar residues" evidence="1">
    <location>
        <begin position="1"/>
        <end position="13"/>
    </location>
</feature>
<dbReference type="PANTHER" id="PTHR32370">
    <property type="entry name" value="OS12G0117600 PROTEIN"/>
    <property type="match status" value="1"/>
</dbReference>
<dbReference type="InterPro" id="IPR011333">
    <property type="entry name" value="SKP1/BTB/POZ_sf"/>
</dbReference>
<protein>
    <recommendedName>
        <fullName evidence="2">BTB domain-containing protein</fullName>
    </recommendedName>
</protein>
<dbReference type="InterPro" id="IPR000210">
    <property type="entry name" value="BTB/POZ_dom"/>
</dbReference>
<dbReference type="EMBL" id="DS028122">
    <property type="protein sequence ID" value="EEY67445.1"/>
    <property type="molecule type" value="Genomic_DNA"/>
</dbReference>
<evidence type="ECO:0000256" key="1">
    <source>
        <dbReference type="SAM" id="MobiDB-lite"/>
    </source>
</evidence>
<sequence length="509" mass="55674">MVNVSAQATQMSPSKRKEPSVAAAPTRKLRKSCSLPTCNSPPGTCMHCTCDGRCGRHASGRCGGRREGSGRGCKREDCSRDDRCLHSNRATCCHCRNLVSSAGRAAKRPRVTMPLVQTQSRVQFMPAPLPPVHRQQVTTAPTAAVAATSKPQQSATRYYLLEAELRAFLQDANLGGDLSLCEFKEWTSRRQYCNLVVLVCGTQFNLHKHPMLLESCKLRKMARQMLESSANNSNFGGAVPVLELVAFPGGAEMFETLAIYCYTGEISFSLSNLAAVNGAIEFLEMRDEIRLSAKRFLDQQICRGKEGLSSTLQVINAAQTLARAQPELFHSASEKLIETCMLALVERGDSLDLDAMLQLFTLPSALFVELTQRLISSKVLVSATARSTAVIASELCVQAKLAQLHRDAQRRLSPSHCNRVIAQQCVQLLQGESAETVDAIKAEKMETTCGEPLELSMLFTSDKADKMFIKLMDDDLSAYAVSSSKQIDASAFLASDSLRFGTLPETFVV</sequence>
<dbReference type="AlphaFoldDB" id="D0N1D2"/>
<dbReference type="SUPFAM" id="SSF54695">
    <property type="entry name" value="POZ domain"/>
    <property type="match status" value="1"/>
</dbReference>
<dbReference type="Proteomes" id="UP000006643">
    <property type="component" value="Unassembled WGS sequence"/>
</dbReference>
<dbReference type="KEGG" id="pif:PITG_04483"/>
<dbReference type="HOGENOM" id="CLU_545739_0_0_1"/>
<evidence type="ECO:0000259" key="2">
    <source>
        <dbReference type="PROSITE" id="PS50097"/>
    </source>
</evidence>
<dbReference type="GeneID" id="9464336"/>
<dbReference type="InParanoid" id="D0N1D2"/>
<dbReference type="InterPro" id="IPR043454">
    <property type="entry name" value="NPH3/RPT2-like"/>
</dbReference>
<feature type="domain" description="BTB" evidence="2">
    <location>
        <begin position="193"/>
        <end position="270"/>
    </location>
</feature>
<dbReference type="eggNOG" id="ENOG502S004">
    <property type="taxonomic scope" value="Eukaryota"/>
</dbReference>
<dbReference type="OMA" id="CEYPEWA"/>
<name>D0N1D2_PHYIT</name>
<dbReference type="RefSeq" id="XP_002906093.1">
    <property type="nucleotide sequence ID" value="XM_002906047.1"/>
</dbReference>
<evidence type="ECO:0000313" key="3">
    <source>
        <dbReference type="EMBL" id="EEY67445.1"/>
    </source>
</evidence>
<feature type="region of interest" description="Disordered" evidence="1">
    <location>
        <begin position="1"/>
        <end position="26"/>
    </location>
</feature>
<dbReference type="PROSITE" id="PS50097">
    <property type="entry name" value="BTB"/>
    <property type="match status" value="1"/>
</dbReference>
<proteinExistence type="predicted"/>